<feature type="domain" description="Thioredoxin" evidence="8">
    <location>
        <begin position="1"/>
        <end position="109"/>
    </location>
</feature>
<keyword evidence="10" id="KW-1185">Reference proteome</keyword>
<feature type="region of interest" description="Disordered" evidence="7">
    <location>
        <begin position="111"/>
        <end position="150"/>
    </location>
</feature>
<dbReference type="CDD" id="cd02947">
    <property type="entry name" value="TRX_family"/>
    <property type="match status" value="2"/>
</dbReference>
<dbReference type="PROSITE" id="PS51352">
    <property type="entry name" value="THIOREDOXIN_2"/>
    <property type="match status" value="2"/>
</dbReference>
<evidence type="ECO:0000313" key="9">
    <source>
        <dbReference type="EMBL" id="OAN36319.1"/>
    </source>
</evidence>
<dbReference type="InterPro" id="IPR036249">
    <property type="entry name" value="Thioredoxin-like_sf"/>
</dbReference>
<keyword evidence="5" id="KW-0676">Redox-active center</keyword>
<proteinExistence type="inferred from homology"/>
<keyword evidence="2" id="KW-0813">Transport</keyword>
<evidence type="ECO:0000256" key="6">
    <source>
        <dbReference type="NCBIfam" id="TIGR01068"/>
    </source>
</evidence>
<keyword evidence="4" id="KW-1015">Disulfide bond</keyword>
<dbReference type="RefSeq" id="WP_066791647.1">
    <property type="nucleotide sequence ID" value="NZ_LWQS01000125.1"/>
</dbReference>
<dbReference type="AlphaFoldDB" id="A0A178LRJ3"/>
<dbReference type="SUPFAM" id="SSF52833">
    <property type="entry name" value="Thioredoxin-like"/>
    <property type="match status" value="2"/>
</dbReference>
<dbReference type="EMBL" id="LWQS01000125">
    <property type="protein sequence ID" value="OAN36319.1"/>
    <property type="molecule type" value="Genomic_DNA"/>
</dbReference>
<dbReference type="PROSITE" id="PS00194">
    <property type="entry name" value="THIOREDOXIN_1"/>
    <property type="match status" value="1"/>
</dbReference>
<dbReference type="Pfam" id="PF00085">
    <property type="entry name" value="Thioredoxin"/>
    <property type="match status" value="2"/>
</dbReference>
<evidence type="ECO:0000256" key="7">
    <source>
        <dbReference type="SAM" id="MobiDB-lite"/>
    </source>
</evidence>
<reference evidence="9 10" key="1">
    <citation type="submission" date="2016-04" db="EMBL/GenBank/DDBJ databases">
        <title>Chloroflexus islandicus sp. nov., a thermophilic filamentous anoxygenic phototrophic bacterium from geyser Strokkur (Iceland).</title>
        <authorList>
            <person name="Gaisin V.A."/>
            <person name="Kalashnikov A.M."/>
            <person name="Sukhacheva M.V."/>
            <person name="Grouzdev D.S."/>
            <person name="Ivanov T.M."/>
            <person name="Kuznetsov B."/>
            <person name="Gorlenko V.M."/>
        </authorList>
    </citation>
    <scope>NUCLEOTIDE SEQUENCE [LARGE SCALE GENOMIC DNA]</scope>
    <source>
        <strain evidence="10">isl-2</strain>
    </source>
</reference>
<evidence type="ECO:0000256" key="3">
    <source>
        <dbReference type="ARBA" id="ARBA00022982"/>
    </source>
</evidence>
<dbReference type="NCBIfam" id="TIGR01068">
    <property type="entry name" value="thioredoxin"/>
    <property type="match status" value="1"/>
</dbReference>
<dbReference type="InterPro" id="IPR005746">
    <property type="entry name" value="Thioredoxin"/>
</dbReference>
<evidence type="ECO:0000256" key="1">
    <source>
        <dbReference type="ARBA" id="ARBA00008987"/>
    </source>
</evidence>
<dbReference type="PRINTS" id="PR00421">
    <property type="entry name" value="THIOREDOXIN"/>
</dbReference>
<dbReference type="PANTHER" id="PTHR45663:SF11">
    <property type="entry name" value="GEO12009P1"/>
    <property type="match status" value="1"/>
</dbReference>
<dbReference type="FunFam" id="3.40.30.10:FF:000001">
    <property type="entry name" value="Thioredoxin"/>
    <property type="match status" value="1"/>
</dbReference>
<comment type="caution">
    <text evidence="9">The sequence shown here is derived from an EMBL/GenBank/DDBJ whole genome shotgun (WGS) entry which is preliminary data.</text>
</comment>
<evidence type="ECO:0000256" key="5">
    <source>
        <dbReference type="ARBA" id="ARBA00023284"/>
    </source>
</evidence>
<organism evidence="9 10">
    <name type="scientific">Chloroflexus islandicus</name>
    <dbReference type="NCBI Taxonomy" id="1707952"/>
    <lineage>
        <taxon>Bacteria</taxon>
        <taxon>Bacillati</taxon>
        <taxon>Chloroflexota</taxon>
        <taxon>Chloroflexia</taxon>
        <taxon>Chloroflexales</taxon>
        <taxon>Chloroflexineae</taxon>
        <taxon>Chloroflexaceae</taxon>
        <taxon>Chloroflexus</taxon>
    </lineage>
</organism>
<dbReference type="STRING" id="1707952.A6A03_06100"/>
<dbReference type="Proteomes" id="UP000078287">
    <property type="component" value="Unassembled WGS sequence"/>
</dbReference>
<evidence type="ECO:0000259" key="8">
    <source>
        <dbReference type="PROSITE" id="PS51352"/>
    </source>
</evidence>
<dbReference type="GO" id="GO:0015035">
    <property type="term" value="F:protein-disulfide reductase activity"/>
    <property type="evidence" value="ECO:0007669"/>
    <property type="project" value="UniProtKB-UniRule"/>
</dbReference>
<dbReference type="GO" id="GO:0005737">
    <property type="term" value="C:cytoplasm"/>
    <property type="evidence" value="ECO:0007669"/>
    <property type="project" value="TreeGrafter"/>
</dbReference>
<dbReference type="InterPro" id="IPR013766">
    <property type="entry name" value="Thioredoxin_domain"/>
</dbReference>
<accession>A0A178LRJ3</accession>
<gene>
    <name evidence="9" type="ORF">A6A03_06100</name>
</gene>
<protein>
    <recommendedName>
        <fullName evidence="6">Thioredoxin</fullName>
    </recommendedName>
</protein>
<dbReference type="InterPro" id="IPR017937">
    <property type="entry name" value="Thioredoxin_CS"/>
</dbReference>
<dbReference type="Gene3D" id="3.40.30.10">
    <property type="entry name" value="Glutaredoxin"/>
    <property type="match status" value="2"/>
</dbReference>
<sequence length="259" mass="27574">MVFSTPIRTGEQSIDRVLQAGLPVLLVFDRRGCQTCQQLEPTLDRLAQRFAGKALIARVDADDNPALVQKYNVTDLPGLVFIRNGATVARTAGAAPETALQAWLSYLSGEGSQPPLPSGPSVPLHRSAPSANGAPPGPTPNRQPASDARAPAGPVVLRDATFDQVIGQSQQPVLVDFWAPWCGPCRAVAPSIERLAQEFAGKAVVAKLNVDENPYTAQRFGITGIPAIYVFKGGRVVERLVGAQPYQVLRQALARHTGA</sequence>
<evidence type="ECO:0000313" key="10">
    <source>
        <dbReference type="Proteomes" id="UP000078287"/>
    </source>
</evidence>
<name>A0A178LRJ3_9CHLR</name>
<evidence type="ECO:0000256" key="4">
    <source>
        <dbReference type="ARBA" id="ARBA00023157"/>
    </source>
</evidence>
<dbReference type="OrthoDB" id="9790390at2"/>
<comment type="similarity">
    <text evidence="1">Belongs to the thioredoxin family.</text>
</comment>
<dbReference type="PANTHER" id="PTHR45663">
    <property type="entry name" value="GEO12009P1"/>
    <property type="match status" value="1"/>
</dbReference>
<evidence type="ECO:0000256" key="2">
    <source>
        <dbReference type="ARBA" id="ARBA00022448"/>
    </source>
</evidence>
<feature type="domain" description="Thioredoxin" evidence="8">
    <location>
        <begin position="116"/>
        <end position="258"/>
    </location>
</feature>
<keyword evidence="3" id="KW-0249">Electron transport</keyword>